<keyword evidence="3 12" id="KW-0813">Transport</keyword>
<comment type="similarity">
    <text evidence="2">Belongs to the NapC/NirT/NrfH family.</text>
</comment>
<name>A0A1T4LIZ9_9BACT</name>
<accession>A0A1T4LIZ9</accession>
<sequence length="154" mass="17015">MGSFLSGKRLQIAVIAAICAVLFGVFLLLGPPQLLAKSESPDFCASCHVMEAQHTAFMHSGAHRRNKCVDCHLPNDGIAMHYIWKSIDGMKDVLFFYSGKVPEKITLSEHGAKVVKANCIRCHSTLVSQMDTSRDCWKCHRRITHTGVGSIETN</sequence>
<dbReference type="GO" id="GO:0005886">
    <property type="term" value="C:plasma membrane"/>
    <property type="evidence" value="ECO:0007669"/>
    <property type="project" value="UniProtKB-SubCell"/>
</dbReference>
<evidence type="ECO:0000256" key="13">
    <source>
        <dbReference type="PIRSR" id="PIRSR000013-1"/>
    </source>
</evidence>
<keyword evidence="7 12" id="KW-0479">Metal-binding</keyword>
<feature type="binding site" description="covalent" evidence="13">
    <location>
        <position position="119"/>
    </location>
    <ligand>
        <name>heme</name>
        <dbReference type="ChEBI" id="CHEBI:30413"/>
        <label>3</label>
    </ligand>
</feature>
<dbReference type="Pfam" id="PF03264">
    <property type="entry name" value="Cytochrom_NNT"/>
    <property type="match status" value="1"/>
</dbReference>
<comment type="PTM">
    <text evidence="12">Binds 4 heme groups per subunit.</text>
</comment>
<keyword evidence="4" id="KW-1003">Cell membrane</keyword>
<feature type="binding site" description="covalent" evidence="13">
    <location>
        <position position="136"/>
    </location>
    <ligand>
        <name>heme</name>
        <dbReference type="ChEBI" id="CHEBI:30413"/>
        <label>4</label>
    </ligand>
</feature>
<feature type="binding site" description="axial binding residue" evidence="14">
    <location>
        <position position="145"/>
    </location>
    <ligand>
        <name>heme</name>
        <dbReference type="ChEBI" id="CHEBI:30413"/>
        <label>2</label>
    </ligand>
    <ligandPart>
        <name>Fe</name>
        <dbReference type="ChEBI" id="CHEBI:18248"/>
    </ligandPart>
</feature>
<evidence type="ECO:0000313" key="16">
    <source>
        <dbReference type="EMBL" id="SJZ54527.1"/>
    </source>
</evidence>
<feature type="binding site" description="axial binding residue" evidence="14">
    <location>
        <position position="88"/>
    </location>
    <ligand>
        <name>heme</name>
        <dbReference type="ChEBI" id="CHEBI:30413"/>
        <label>1</label>
    </ligand>
    <ligandPart>
        <name>Fe</name>
        <dbReference type="ChEBI" id="CHEBI:18248"/>
    </ligandPart>
</feature>
<feature type="binding site" description="covalent" evidence="13">
    <location>
        <position position="47"/>
    </location>
    <ligand>
        <name>heme</name>
        <dbReference type="ChEBI" id="CHEBI:30413"/>
        <label>1</label>
    </ligand>
</feature>
<dbReference type="InterPro" id="IPR038266">
    <property type="entry name" value="NapC/NirT_cytc_sf"/>
</dbReference>
<gene>
    <name evidence="16" type="ORF">SAMN02745119_00914</name>
</gene>
<feature type="binding site" description="axial binding residue" evidence="14">
    <location>
        <position position="123"/>
    </location>
    <ligand>
        <name>heme</name>
        <dbReference type="ChEBI" id="CHEBI:30413"/>
        <label>3</label>
    </ligand>
    <ligandPart>
        <name>Fe</name>
        <dbReference type="ChEBI" id="CHEBI:18248"/>
    </ligandPart>
</feature>
<dbReference type="InterPro" id="IPR051174">
    <property type="entry name" value="Cytochrome_c-type_ET"/>
</dbReference>
<keyword evidence="11" id="KW-0472">Membrane</keyword>
<evidence type="ECO:0000259" key="15">
    <source>
        <dbReference type="Pfam" id="PF03264"/>
    </source>
</evidence>
<dbReference type="STRING" id="115783.SAMN02745119_00914"/>
<feature type="binding site" description="axial binding residue" evidence="14">
    <location>
        <position position="50"/>
    </location>
    <ligand>
        <name>heme</name>
        <dbReference type="ChEBI" id="CHEBI:30413"/>
        <label>1</label>
    </ligand>
    <ligandPart>
        <name>Fe</name>
        <dbReference type="ChEBI" id="CHEBI:18248"/>
    </ligandPart>
</feature>
<reference evidence="17" key="1">
    <citation type="submission" date="2017-02" db="EMBL/GenBank/DDBJ databases">
        <authorList>
            <person name="Varghese N."/>
            <person name="Submissions S."/>
        </authorList>
    </citation>
    <scope>NUCLEOTIDE SEQUENCE [LARGE SCALE GENOMIC DNA]</scope>
    <source>
        <strain evidence="17">ATCC BAA-34</strain>
    </source>
</reference>
<feature type="binding site" description="covalent" evidence="13">
    <location>
        <position position="68"/>
    </location>
    <ligand>
        <name>heme</name>
        <dbReference type="ChEBI" id="CHEBI:30413"/>
        <label>2</label>
    </ligand>
</feature>
<evidence type="ECO:0000256" key="8">
    <source>
        <dbReference type="ARBA" id="ARBA00022982"/>
    </source>
</evidence>
<evidence type="ECO:0000256" key="7">
    <source>
        <dbReference type="ARBA" id="ARBA00022723"/>
    </source>
</evidence>
<evidence type="ECO:0000256" key="14">
    <source>
        <dbReference type="PIRSR" id="PIRSR000013-2"/>
    </source>
</evidence>
<dbReference type="GO" id="GO:0019333">
    <property type="term" value="P:denitrification pathway"/>
    <property type="evidence" value="ECO:0007669"/>
    <property type="project" value="InterPro"/>
</dbReference>
<evidence type="ECO:0000256" key="12">
    <source>
        <dbReference type="PIRNR" id="PIRNR000013"/>
    </source>
</evidence>
<dbReference type="GO" id="GO:0009055">
    <property type="term" value="F:electron transfer activity"/>
    <property type="evidence" value="ECO:0007669"/>
    <property type="project" value="TreeGrafter"/>
</dbReference>
<dbReference type="NCBIfam" id="TIGR03153">
    <property type="entry name" value="cytochr_NrfH"/>
    <property type="match status" value="1"/>
</dbReference>
<dbReference type="EMBL" id="FUWR01000003">
    <property type="protein sequence ID" value="SJZ54527.1"/>
    <property type="molecule type" value="Genomic_DNA"/>
</dbReference>
<dbReference type="Gene3D" id="1.10.3820.10">
    <property type="entry name" value="Di-heme elbow motif domain"/>
    <property type="match status" value="1"/>
</dbReference>
<feature type="binding site" description="covalent" evidence="13">
    <location>
        <position position="122"/>
    </location>
    <ligand>
        <name>heme</name>
        <dbReference type="ChEBI" id="CHEBI:30413"/>
        <label>3</label>
    </ligand>
</feature>
<dbReference type="RefSeq" id="WP_078789198.1">
    <property type="nucleotide sequence ID" value="NZ_FUWR01000003.1"/>
</dbReference>
<evidence type="ECO:0000256" key="10">
    <source>
        <dbReference type="ARBA" id="ARBA00023004"/>
    </source>
</evidence>
<dbReference type="InterPro" id="IPR017571">
    <property type="entry name" value="NrfH"/>
</dbReference>
<organism evidence="16 17">
    <name type="scientific">Trichlorobacter thiogenes</name>
    <dbReference type="NCBI Taxonomy" id="115783"/>
    <lineage>
        <taxon>Bacteria</taxon>
        <taxon>Pseudomonadati</taxon>
        <taxon>Thermodesulfobacteriota</taxon>
        <taxon>Desulfuromonadia</taxon>
        <taxon>Geobacterales</taxon>
        <taxon>Geobacteraceae</taxon>
        <taxon>Trichlorobacter</taxon>
    </lineage>
</organism>
<feature type="binding site" description="covalent" evidence="13">
    <location>
        <position position="44"/>
    </location>
    <ligand>
        <name>heme</name>
        <dbReference type="ChEBI" id="CHEBI:30413"/>
        <label>1</label>
    </ligand>
</feature>
<evidence type="ECO:0000313" key="17">
    <source>
        <dbReference type="Proteomes" id="UP000190102"/>
    </source>
</evidence>
<dbReference type="Proteomes" id="UP000190102">
    <property type="component" value="Unassembled WGS sequence"/>
</dbReference>
<dbReference type="InterPro" id="IPR024717">
    <property type="entry name" value="NapC/NirT/NrfH"/>
</dbReference>
<keyword evidence="6" id="KW-0812">Transmembrane</keyword>
<feature type="binding site" description="axial binding residue" evidence="14">
    <location>
        <position position="72"/>
    </location>
    <ligand>
        <name>heme</name>
        <dbReference type="ChEBI" id="CHEBI:30413"/>
        <label>2</label>
    </ligand>
    <ligandPart>
        <name>Fe</name>
        <dbReference type="ChEBI" id="CHEBI:18248"/>
    </ligandPart>
</feature>
<keyword evidence="9" id="KW-1133">Transmembrane helix</keyword>
<dbReference type="GO" id="GO:0020037">
    <property type="term" value="F:heme binding"/>
    <property type="evidence" value="ECO:0007669"/>
    <property type="project" value="InterPro"/>
</dbReference>
<dbReference type="InterPro" id="IPR036280">
    <property type="entry name" value="Multihaem_cyt_sf"/>
</dbReference>
<dbReference type="GO" id="GO:0009061">
    <property type="term" value="P:anaerobic respiration"/>
    <property type="evidence" value="ECO:0007669"/>
    <property type="project" value="TreeGrafter"/>
</dbReference>
<evidence type="ECO:0000256" key="9">
    <source>
        <dbReference type="ARBA" id="ARBA00022989"/>
    </source>
</evidence>
<evidence type="ECO:0000256" key="11">
    <source>
        <dbReference type="ARBA" id="ARBA00023136"/>
    </source>
</evidence>
<evidence type="ECO:0000256" key="4">
    <source>
        <dbReference type="ARBA" id="ARBA00022475"/>
    </source>
</evidence>
<comment type="subcellular location">
    <subcellularLocation>
        <location evidence="1">Cell membrane</location>
        <topology evidence="1">Single-pass membrane protein</topology>
    </subcellularLocation>
</comment>
<feature type="binding site" description="axial binding residue" evidence="14">
    <location>
        <position position="63"/>
    </location>
    <ligand>
        <name>heme</name>
        <dbReference type="ChEBI" id="CHEBI:30413"/>
        <label>3</label>
    </ligand>
    <ligandPart>
        <name>Fe</name>
        <dbReference type="ChEBI" id="CHEBI:18248"/>
    </ligandPart>
</feature>
<dbReference type="PIRSF" id="PIRSF000013">
    <property type="entry name" value="4_hem_cytochrm_NapC"/>
    <property type="match status" value="1"/>
</dbReference>
<dbReference type="GO" id="GO:0046872">
    <property type="term" value="F:metal ion binding"/>
    <property type="evidence" value="ECO:0007669"/>
    <property type="project" value="UniProtKB-KW"/>
</dbReference>
<feature type="binding site" description="covalent" evidence="13">
    <location>
        <position position="71"/>
    </location>
    <ligand>
        <name>heme</name>
        <dbReference type="ChEBI" id="CHEBI:30413"/>
        <label>2</label>
    </ligand>
</feature>
<dbReference type="AlphaFoldDB" id="A0A1T4LIZ9"/>
<feature type="binding site" description="covalent" evidence="13">
    <location>
        <position position="139"/>
    </location>
    <ligand>
        <name>heme</name>
        <dbReference type="ChEBI" id="CHEBI:30413"/>
        <label>4</label>
    </ligand>
</feature>
<comment type="cofactor">
    <cofactor evidence="13">
        <name>heme</name>
        <dbReference type="ChEBI" id="CHEBI:30413"/>
    </cofactor>
    <text evidence="13">Binds 4 heme groups per subunit.</text>
</comment>
<dbReference type="GO" id="GO:0022900">
    <property type="term" value="P:electron transport chain"/>
    <property type="evidence" value="ECO:0007669"/>
    <property type="project" value="InterPro"/>
</dbReference>
<keyword evidence="5 12" id="KW-0349">Heme</keyword>
<protein>
    <recommendedName>
        <fullName evidence="12">Cytochrome c-type protein</fullName>
    </recommendedName>
</protein>
<dbReference type="OrthoDB" id="9782159at2"/>
<dbReference type="PANTHER" id="PTHR30333:SF1">
    <property type="entry name" value="CYTOCHROME C-TYPE PROTEIN NAPC"/>
    <property type="match status" value="1"/>
</dbReference>
<proteinExistence type="inferred from homology"/>
<feature type="domain" description="NapC/NirT cytochrome c N-terminal" evidence="15">
    <location>
        <begin position="13"/>
        <end position="143"/>
    </location>
</feature>
<feature type="binding site" evidence="13">
    <location>
        <position position="88"/>
    </location>
    <ligand>
        <name>a menaquinol</name>
        <dbReference type="ChEBI" id="CHEBI:18151"/>
    </ligand>
</feature>
<keyword evidence="8 12" id="KW-0249">Electron transport</keyword>
<keyword evidence="17" id="KW-1185">Reference proteome</keyword>
<evidence type="ECO:0000256" key="3">
    <source>
        <dbReference type="ARBA" id="ARBA00022448"/>
    </source>
</evidence>
<evidence type="ECO:0000256" key="6">
    <source>
        <dbReference type="ARBA" id="ARBA00022692"/>
    </source>
</evidence>
<evidence type="ECO:0000256" key="2">
    <source>
        <dbReference type="ARBA" id="ARBA00007395"/>
    </source>
</evidence>
<evidence type="ECO:0000256" key="1">
    <source>
        <dbReference type="ARBA" id="ARBA00004162"/>
    </source>
</evidence>
<dbReference type="InterPro" id="IPR005126">
    <property type="entry name" value="NapC/NirT_cyt_c_N"/>
</dbReference>
<feature type="binding site" description="axial binding residue" evidence="14">
    <location>
        <position position="140"/>
    </location>
    <ligand>
        <name>heme</name>
        <dbReference type="ChEBI" id="CHEBI:30413"/>
        <label>4</label>
    </ligand>
    <ligandPart>
        <name>Fe</name>
        <dbReference type="ChEBI" id="CHEBI:18248"/>
    </ligandPart>
</feature>
<dbReference type="PANTHER" id="PTHR30333">
    <property type="entry name" value="CYTOCHROME C-TYPE PROTEIN"/>
    <property type="match status" value="1"/>
</dbReference>
<evidence type="ECO:0000256" key="5">
    <source>
        <dbReference type="ARBA" id="ARBA00022617"/>
    </source>
</evidence>
<keyword evidence="10 12" id="KW-0408">Iron</keyword>
<dbReference type="SUPFAM" id="SSF48695">
    <property type="entry name" value="Multiheme cytochromes"/>
    <property type="match status" value="1"/>
</dbReference>